<comment type="caution">
    <text evidence="2">The sequence shown here is derived from an EMBL/GenBank/DDBJ whole genome shotgun (WGS) entry which is preliminary data.</text>
</comment>
<dbReference type="Proteomes" id="UP001057375">
    <property type="component" value="Unassembled WGS sequence"/>
</dbReference>
<dbReference type="PANTHER" id="PTHR46917:SF1">
    <property type="entry name" value="MORN REPEAT-CONTAINING PROTEIN 2"/>
    <property type="match status" value="1"/>
</dbReference>
<organism evidence="2 3">
    <name type="scientific">Aduncisulcus paluster</name>
    <dbReference type="NCBI Taxonomy" id="2918883"/>
    <lineage>
        <taxon>Eukaryota</taxon>
        <taxon>Metamonada</taxon>
        <taxon>Carpediemonas-like organisms</taxon>
        <taxon>Aduncisulcus</taxon>
    </lineage>
</organism>
<accession>A0ABQ5KVT7</accession>
<dbReference type="InterPro" id="IPR052849">
    <property type="entry name" value="MORN_repeat_protein"/>
</dbReference>
<dbReference type="EMBL" id="BQXS01010934">
    <property type="protein sequence ID" value="GKT35155.1"/>
    <property type="molecule type" value="Genomic_DNA"/>
</dbReference>
<evidence type="ECO:0000313" key="3">
    <source>
        <dbReference type="Proteomes" id="UP001057375"/>
    </source>
</evidence>
<feature type="compositionally biased region" description="Basic and acidic residues" evidence="1">
    <location>
        <begin position="80"/>
        <end position="99"/>
    </location>
</feature>
<keyword evidence="3" id="KW-1185">Reference proteome</keyword>
<protein>
    <submittedName>
        <fullName evidence="2">Uncharacterized protein</fullName>
    </submittedName>
</protein>
<feature type="region of interest" description="Disordered" evidence="1">
    <location>
        <begin position="1"/>
        <end position="36"/>
    </location>
</feature>
<evidence type="ECO:0000256" key="1">
    <source>
        <dbReference type="SAM" id="MobiDB-lite"/>
    </source>
</evidence>
<feature type="region of interest" description="Disordered" evidence="1">
    <location>
        <begin position="66"/>
        <end position="99"/>
    </location>
</feature>
<proteinExistence type="predicted"/>
<reference evidence="2" key="1">
    <citation type="submission" date="2022-03" db="EMBL/GenBank/DDBJ databases">
        <title>Draft genome sequence of Aduncisulcus paluster, a free-living microaerophilic Fornicata.</title>
        <authorList>
            <person name="Yuyama I."/>
            <person name="Kume K."/>
            <person name="Tamura T."/>
            <person name="Inagaki Y."/>
            <person name="Hashimoto T."/>
        </authorList>
    </citation>
    <scope>NUCLEOTIDE SEQUENCE</scope>
    <source>
        <strain evidence="2">NY0171</strain>
    </source>
</reference>
<sequence>MPPKKGKEKGNKKDNGAEESLEEPIPESGEGIFHFPNGRYEGDYMTIGSGDEARKVRHGKGTHYVFAELSTPEAPSKSKKGTDKKKGHDEVPEDQKAEKDPLCIFEGMWAEDIFKEGTIRYQNGSEYHGKLSMEGEYQSGGSYTWASGEKYVGAWEGNVMHGVGMYVDSEGKEWKGIFNHGEGPGLYNEEE</sequence>
<name>A0ABQ5KVT7_9EUKA</name>
<dbReference type="PANTHER" id="PTHR46917">
    <property type="entry name" value="MORN REPEAT-CONTAINING PROTEIN 2"/>
    <property type="match status" value="1"/>
</dbReference>
<dbReference type="SUPFAM" id="SSF82185">
    <property type="entry name" value="Histone H3 K4-specific methyltransferase SET7/9 N-terminal domain"/>
    <property type="match status" value="1"/>
</dbReference>
<evidence type="ECO:0000313" key="2">
    <source>
        <dbReference type="EMBL" id="GKT35155.1"/>
    </source>
</evidence>
<gene>
    <name evidence="2" type="ORF">ADUPG1_008371</name>
</gene>